<sequence length="200" mass="22378">MVFGRITQLYTAASNRFGAATQSSLPSPDVGTSLPDPISFGNNGRKNGLRHSASLQEFSSYHGFDPEEAILARQNITNGSSFSKEKGGVPNGTNPSRKWIRAVMILMYLLLFAFLVYIVSMYVYTNWSRGASRYYVMFDCGRTGTRAYVYQASINYKKYSSLQFVMKSLTEGISRKTSVRAYDWMETEHGSISLSTTEQA</sequence>
<keyword evidence="1" id="KW-0472">Membrane</keyword>
<keyword evidence="1" id="KW-1133">Transmembrane helix</keyword>
<name>A0ABC8KJ82_ERUVS</name>
<gene>
    <name evidence="2" type="ORF">ERUC_LOCUS24558</name>
</gene>
<evidence type="ECO:0000313" key="2">
    <source>
        <dbReference type="EMBL" id="CAH8358802.1"/>
    </source>
</evidence>
<feature type="transmembrane region" description="Helical" evidence="1">
    <location>
        <begin position="99"/>
        <end position="124"/>
    </location>
</feature>
<comment type="caution">
    <text evidence="2">The sequence shown here is derived from an EMBL/GenBank/DDBJ whole genome shotgun (WGS) entry which is preliminary data.</text>
</comment>
<dbReference type="Proteomes" id="UP001642260">
    <property type="component" value="Unassembled WGS sequence"/>
</dbReference>
<dbReference type="EMBL" id="CAKOAT010253821">
    <property type="protein sequence ID" value="CAH8358802.1"/>
    <property type="molecule type" value="Genomic_DNA"/>
</dbReference>
<evidence type="ECO:0000256" key="1">
    <source>
        <dbReference type="SAM" id="Phobius"/>
    </source>
</evidence>
<keyword evidence="3" id="KW-1185">Reference proteome</keyword>
<organism evidence="2 3">
    <name type="scientific">Eruca vesicaria subsp. sativa</name>
    <name type="common">Garden rocket</name>
    <name type="synonym">Eruca sativa</name>
    <dbReference type="NCBI Taxonomy" id="29727"/>
    <lineage>
        <taxon>Eukaryota</taxon>
        <taxon>Viridiplantae</taxon>
        <taxon>Streptophyta</taxon>
        <taxon>Embryophyta</taxon>
        <taxon>Tracheophyta</taxon>
        <taxon>Spermatophyta</taxon>
        <taxon>Magnoliopsida</taxon>
        <taxon>eudicotyledons</taxon>
        <taxon>Gunneridae</taxon>
        <taxon>Pentapetalae</taxon>
        <taxon>rosids</taxon>
        <taxon>malvids</taxon>
        <taxon>Brassicales</taxon>
        <taxon>Brassicaceae</taxon>
        <taxon>Brassiceae</taxon>
        <taxon>Eruca</taxon>
    </lineage>
</organism>
<evidence type="ECO:0000313" key="3">
    <source>
        <dbReference type="Proteomes" id="UP001642260"/>
    </source>
</evidence>
<dbReference type="AlphaFoldDB" id="A0ABC8KJ82"/>
<proteinExistence type="predicted"/>
<keyword evidence="1" id="KW-0812">Transmembrane</keyword>
<reference evidence="2 3" key="1">
    <citation type="submission" date="2022-03" db="EMBL/GenBank/DDBJ databases">
        <authorList>
            <person name="Macdonald S."/>
            <person name="Ahmed S."/>
            <person name="Newling K."/>
        </authorList>
    </citation>
    <scope>NUCLEOTIDE SEQUENCE [LARGE SCALE GENOMIC DNA]</scope>
</reference>
<protein>
    <submittedName>
        <fullName evidence="2">Uncharacterized protein</fullName>
    </submittedName>
</protein>
<accession>A0ABC8KJ82</accession>